<evidence type="ECO:0000256" key="8">
    <source>
        <dbReference type="ARBA" id="ARBA00047899"/>
    </source>
</evidence>
<evidence type="ECO:0000256" key="2">
    <source>
        <dbReference type="ARBA" id="ARBA00022527"/>
    </source>
</evidence>
<sequence>MGNSSGKLDSEEQGLHLGQFALLRCIGRGSFGKVRIVEHKSTKKQYALKYINKDECIRMRALDHILRERELLVDLENPFIVNLRYAFQDDYNMFMVLDLMTGGDLRYHLTRRRFTEPEVRLWIAELAQALYYLHQCGIVHRDVKPDNVLMDAEGHVALTDFNIATRIINNQKHYSAAGTSGYMAPELLRGQGYTYSADWWSLGILMFECLYGRRPFSQRNKAAREESRFGPLVFPQSDTWISNDGMDMIKRFLEIPVESRLGCDSKGFDGILNHRLFANIDWDKLMRREIAPVFLPNAKASNFDNTYDLEELLLEQDPLEVRPRRKHKPGHKLSPEKERIEREFLTFDYLEFERFRGYGAAAGEDKPGSSSSMAGAAIASTGPSPRPSEGPNSNFTKRKMTGGVPLHQQQQWDHKDPAAVLAEQRPNPGGGSNASSANNTNISGNASANTKGPPRALSDASPTHNQPPFNSAGNNSSSITNNQKNIAQIQNVSSSSGATIPQSSSSYITGNKAPPISLPPVPVAAYHHHHHNGFISPPQPALFLPDRPQRYNQSGGVSSGIKPIDHMAWDMVSSEQQDLAKRLSRASNRNRSPSLRGLNGSTHSDNSKEGGLLTASEKRKSLIRRQRSFGEIYLPSPIDEISPVTDGSSSAANTPSGGGGAHSQKSAVGAGASRPPQQHPFSNSHIHHGAGRGGSLTQPTTPVSGSHDFRISDNIISNIDSATLAAAAGRQETIRTAPQSAGLDYNTTSHTKQYQGYQFADDGGVNILLPQTSAAISESDQQPEGGGALNRKFRIADCENIPPQDINRSPSYLHTPAANIAKIRPASPPLSQQQQQGEARPVFIPTTTTERSSDIKSPQSAGGPASEIAPTRKGYGGDGGEAGGEGPDLMLYKSFPDLPPSQAIDPAVVATTLQPQQPL</sequence>
<feature type="compositionally biased region" description="Polar residues" evidence="11">
    <location>
        <begin position="675"/>
        <end position="684"/>
    </location>
</feature>
<dbReference type="Proteomes" id="UP001150538">
    <property type="component" value="Unassembled WGS sequence"/>
</dbReference>
<keyword evidence="5 10" id="KW-0547">Nucleotide-binding</keyword>
<dbReference type="SUPFAM" id="SSF56112">
    <property type="entry name" value="Protein kinase-like (PK-like)"/>
    <property type="match status" value="1"/>
</dbReference>
<dbReference type="Gene3D" id="1.10.510.10">
    <property type="entry name" value="Transferase(Phosphotransferase) domain 1"/>
    <property type="match status" value="1"/>
</dbReference>
<evidence type="ECO:0000256" key="10">
    <source>
        <dbReference type="PROSITE-ProRule" id="PRU10141"/>
    </source>
</evidence>
<dbReference type="InterPro" id="IPR008271">
    <property type="entry name" value="Ser/Thr_kinase_AS"/>
</dbReference>
<dbReference type="InterPro" id="IPR011009">
    <property type="entry name" value="Kinase-like_dom_sf"/>
</dbReference>
<dbReference type="PROSITE" id="PS50011">
    <property type="entry name" value="PROTEIN_KINASE_DOM"/>
    <property type="match status" value="1"/>
</dbReference>
<comment type="caution">
    <text evidence="14">The sequence shown here is derived from an EMBL/GenBank/DDBJ whole genome shotgun (WGS) entry which is preliminary data.</text>
</comment>
<dbReference type="InterPro" id="IPR000961">
    <property type="entry name" value="AGC-kinase_C"/>
</dbReference>
<feature type="binding site" evidence="10">
    <location>
        <position position="49"/>
    </location>
    <ligand>
        <name>ATP</name>
        <dbReference type="ChEBI" id="CHEBI:30616"/>
    </ligand>
</feature>
<dbReference type="GO" id="GO:0007010">
    <property type="term" value="P:cytoskeleton organization"/>
    <property type="evidence" value="ECO:0007669"/>
    <property type="project" value="UniProtKB-ARBA"/>
</dbReference>
<feature type="region of interest" description="Disordered" evidence="11">
    <location>
        <begin position="847"/>
        <end position="898"/>
    </location>
</feature>
<reference evidence="14" key="1">
    <citation type="submission" date="2022-07" db="EMBL/GenBank/DDBJ databases">
        <title>Phylogenomic reconstructions and comparative analyses of Kickxellomycotina fungi.</title>
        <authorList>
            <person name="Reynolds N.K."/>
            <person name="Stajich J.E."/>
            <person name="Barry K."/>
            <person name="Grigoriev I.V."/>
            <person name="Crous P."/>
            <person name="Smith M.E."/>
        </authorList>
    </citation>
    <scope>NUCLEOTIDE SEQUENCE</scope>
    <source>
        <strain evidence="14">NBRC 100468</strain>
    </source>
</reference>
<accession>A0A9W8DRY1</accession>
<dbReference type="EC" id="2.7.11.1" evidence="1"/>
<keyword evidence="6" id="KW-0418">Kinase</keyword>
<dbReference type="SMART" id="SM00220">
    <property type="entry name" value="S_TKc"/>
    <property type="match status" value="1"/>
</dbReference>
<dbReference type="OrthoDB" id="354826at2759"/>
<evidence type="ECO:0000256" key="3">
    <source>
        <dbReference type="ARBA" id="ARBA00022553"/>
    </source>
</evidence>
<dbReference type="PANTHER" id="PTHR24355:SF30">
    <property type="entry name" value="SERINE_THREONINE-PROTEIN KINASE 32B ISOFORM X1"/>
    <property type="match status" value="1"/>
</dbReference>
<dbReference type="GO" id="GO:0007186">
    <property type="term" value="P:G protein-coupled receptor signaling pathway"/>
    <property type="evidence" value="ECO:0007669"/>
    <property type="project" value="TreeGrafter"/>
</dbReference>
<keyword evidence="7 10" id="KW-0067">ATP-binding</keyword>
<gene>
    <name evidence="14" type="ORF">H4219_003952</name>
</gene>
<name>A0A9W8DRY1_9FUNG</name>
<dbReference type="EMBL" id="JANBPU010000113">
    <property type="protein sequence ID" value="KAJ1916150.1"/>
    <property type="molecule type" value="Genomic_DNA"/>
</dbReference>
<dbReference type="PANTHER" id="PTHR24355">
    <property type="entry name" value="G PROTEIN-COUPLED RECEPTOR KINASE/RIBOSOMAL PROTEIN S6 KINASE"/>
    <property type="match status" value="1"/>
</dbReference>
<organism evidence="14 15">
    <name type="scientific">Mycoemilia scoparia</name>
    <dbReference type="NCBI Taxonomy" id="417184"/>
    <lineage>
        <taxon>Eukaryota</taxon>
        <taxon>Fungi</taxon>
        <taxon>Fungi incertae sedis</taxon>
        <taxon>Zoopagomycota</taxon>
        <taxon>Kickxellomycotina</taxon>
        <taxon>Kickxellomycetes</taxon>
        <taxon>Kickxellales</taxon>
        <taxon>Kickxellaceae</taxon>
        <taxon>Mycoemilia</taxon>
    </lineage>
</organism>
<feature type="region of interest" description="Disordered" evidence="11">
    <location>
        <begin position="537"/>
        <end position="559"/>
    </location>
</feature>
<dbReference type="InterPro" id="IPR000719">
    <property type="entry name" value="Prot_kinase_dom"/>
</dbReference>
<evidence type="ECO:0000313" key="14">
    <source>
        <dbReference type="EMBL" id="KAJ1916150.1"/>
    </source>
</evidence>
<feature type="compositionally biased region" description="Polar residues" evidence="11">
    <location>
        <begin position="585"/>
        <end position="604"/>
    </location>
</feature>
<dbReference type="PROSITE" id="PS00107">
    <property type="entry name" value="PROTEIN_KINASE_ATP"/>
    <property type="match status" value="1"/>
</dbReference>
<feature type="compositionally biased region" description="Polar residues" evidence="11">
    <location>
        <begin position="695"/>
        <end position="704"/>
    </location>
</feature>
<feature type="compositionally biased region" description="Low complexity" evidence="11">
    <location>
        <begin position="368"/>
        <end position="382"/>
    </location>
</feature>
<feature type="region of interest" description="Disordered" evidence="11">
    <location>
        <begin position="579"/>
        <end position="618"/>
    </location>
</feature>
<evidence type="ECO:0000259" key="13">
    <source>
        <dbReference type="PROSITE" id="PS51285"/>
    </source>
</evidence>
<keyword evidence="4" id="KW-0808">Transferase</keyword>
<dbReference type="GO" id="GO:0001664">
    <property type="term" value="F:G protein-coupled receptor binding"/>
    <property type="evidence" value="ECO:0007669"/>
    <property type="project" value="TreeGrafter"/>
</dbReference>
<keyword evidence="3" id="KW-0597">Phosphoprotein</keyword>
<evidence type="ECO:0000256" key="11">
    <source>
        <dbReference type="SAM" id="MobiDB-lite"/>
    </source>
</evidence>
<comment type="catalytic activity">
    <reaction evidence="9">
        <text>L-seryl-[protein] + ATP = O-phospho-L-seryl-[protein] + ADP + H(+)</text>
        <dbReference type="Rhea" id="RHEA:17989"/>
        <dbReference type="Rhea" id="RHEA-COMP:9863"/>
        <dbReference type="Rhea" id="RHEA-COMP:11604"/>
        <dbReference type="ChEBI" id="CHEBI:15378"/>
        <dbReference type="ChEBI" id="CHEBI:29999"/>
        <dbReference type="ChEBI" id="CHEBI:30616"/>
        <dbReference type="ChEBI" id="CHEBI:83421"/>
        <dbReference type="ChEBI" id="CHEBI:456216"/>
        <dbReference type="EC" id="2.7.11.1"/>
    </reaction>
</comment>
<evidence type="ECO:0000256" key="7">
    <source>
        <dbReference type="ARBA" id="ARBA00022840"/>
    </source>
</evidence>
<dbReference type="GO" id="GO:0009966">
    <property type="term" value="P:regulation of signal transduction"/>
    <property type="evidence" value="ECO:0007669"/>
    <property type="project" value="TreeGrafter"/>
</dbReference>
<keyword evidence="15" id="KW-1185">Reference proteome</keyword>
<evidence type="ECO:0000256" key="4">
    <source>
        <dbReference type="ARBA" id="ARBA00022679"/>
    </source>
</evidence>
<feature type="compositionally biased region" description="Polar residues" evidence="11">
    <location>
        <begin position="460"/>
        <end position="480"/>
    </location>
</feature>
<dbReference type="Gene3D" id="3.30.200.20">
    <property type="entry name" value="Phosphorylase Kinase, domain 1"/>
    <property type="match status" value="1"/>
</dbReference>
<evidence type="ECO:0000256" key="9">
    <source>
        <dbReference type="ARBA" id="ARBA00048679"/>
    </source>
</evidence>
<feature type="domain" description="Protein kinase" evidence="12">
    <location>
        <begin position="20"/>
        <end position="277"/>
    </location>
</feature>
<keyword evidence="2" id="KW-0723">Serine/threonine-protein kinase</keyword>
<evidence type="ECO:0000256" key="1">
    <source>
        <dbReference type="ARBA" id="ARBA00012513"/>
    </source>
</evidence>
<dbReference type="AlphaFoldDB" id="A0A9W8DRY1"/>
<feature type="region of interest" description="Disordered" evidence="11">
    <location>
        <begin position="637"/>
        <end position="709"/>
    </location>
</feature>
<evidence type="ECO:0000256" key="6">
    <source>
        <dbReference type="ARBA" id="ARBA00022777"/>
    </source>
</evidence>
<comment type="catalytic activity">
    <reaction evidence="8">
        <text>L-threonyl-[protein] + ATP = O-phospho-L-threonyl-[protein] + ADP + H(+)</text>
        <dbReference type="Rhea" id="RHEA:46608"/>
        <dbReference type="Rhea" id="RHEA-COMP:11060"/>
        <dbReference type="Rhea" id="RHEA-COMP:11605"/>
        <dbReference type="ChEBI" id="CHEBI:15378"/>
        <dbReference type="ChEBI" id="CHEBI:30013"/>
        <dbReference type="ChEBI" id="CHEBI:30616"/>
        <dbReference type="ChEBI" id="CHEBI:61977"/>
        <dbReference type="ChEBI" id="CHEBI:456216"/>
        <dbReference type="EC" id="2.7.11.1"/>
    </reaction>
</comment>
<proteinExistence type="predicted"/>
<dbReference type="PROSITE" id="PS00108">
    <property type="entry name" value="PROTEIN_KINASE_ST"/>
    <property type="match status" value="1"/>
</dbReference>
<dbReference type="GO" id="GO:0005524">
    <property type="term" value="F:ATP binding"/>
    <property type="evidence" value="ECO:0007669"/>
    <property type="project" value="UniProtKB-UniRule"/>
</dbReference>
<dbReference type="PROSITE" id="PS51285">
    <property type="entry name" value="AGC_KINASE_CTER"/>
    <property type="match status" value="1"/>
</dbReference>
<dbReference type="GO" id="GO:0004703">
    <property type="term" value="F:G protein-coupled receptor kinase activity"/>
    <property type="evidence" value="ECO:0007669"/>
    <property type="project" value="TreeGrafter"/>
</dbReference>
<protein>
    <recommendedName>
        <fullName evidence="1">non-specific serine/threonine protein kinase</fullName>
        <ecNumber evidence="1">2.7.11.1</ecNumber>
    </recommendedName>
</protein>
<feature type="domain" description="AGC-kinase C-terminal" evidence="13">
    <location>
        <begin position="278"/>
        <end position="359"/>
    </location>
</feature>
<evidence type="ECO:0000259" key="12">
    <source>
        <dbReference type="PROSITE" id="PS50011"/>
    </source>
</evidence>
<feature type="compositionally biased region" description="Low complexity" evidence="11">
    <location>
        <begin position="433"/>
        <end position="449"/>
    </location>
</feature>
<evidence type="ECO:0000313" key="15">
    <source>
        <dbReference type="Proteomes" id="UP001150538"/>
    </source>
</evidence>
<feature type="compositionally biased region" description="Polar residues" evidence="11">
    <location>
        <begin position="645"/>
        <end position="655"/>
    </location>
</feature>
<feature type="region of interest" description="Disordered" evidence="11">
    <location>
        <begin position="362"/>
        <end position="400"/>
    </location>
</feature>
<dbReference type="Pfam" id="PF00069">
    <property type="entry name" value="Pkinase"/>
    <property type="match status" value="1"/>
</dbReference>
<dbReference type="FunFam" id="1.10.510.10:FF:000024">
    <property type="entry name" value="Probable serine/threonine-protein kinase cot-1"/>
    <property type="match status" value="1"/>
</dbReference>
<dbReference type="InterPro" id="IPR017441">
    <property type="entry name" value="Protein_kinase_ATP_BS"/>
</dbReference>
<feature type="region of interest" description="Disordered" evidence="11">
    <location>
        <begin position="422"/>
        <end position="480"/>
    </location>
</feature>
<feature type="compositionally biased region" description="Gly residues" evidence="11">
    <location>
        <begin position="874"/>
        <end position="886"/>
    </location>
</feature>
<dbReference type="FunFam" id="3.30.200.20:FF:000354">
    <property type="entry name" value="AGC/YANK protein kinase"/>
    <property type="match status" value="1"/>
</dbReference>
<feature type="compositionally biased region" description="Polar residues" evidence="11">
    <location>
        <begin position="847"/>
        <end position="860"/>
    </location>
</feature>
<evidence type="ECO:0000256" key="5">
    <source>
        <dbReference type="ARBA" id="ARBA00022741"/>
    </source>
</evidence>